<dbReference type="InterPro" id="IPR036236">
    <property type="entry name" value="Znf_C2H2_sf"/>
</dbReference>
<feature type="region of interest" description="Disordered" evidence="1">
    <location>
        <begin position="96"/>
        <end position="116"/>
    </location>
</feature>
<dbReference type="AlphaFoldDB" id="A0A364L0S8"/>
<feature type="domain" description="C2H2-type" evidence="2">
    <location>
        <begin position="170"/>
        <end position="193"/>
    </location>
</feature>
<dbReference type="RefSeq" id="XP_040733857.1">
    <property type="nucleotide sequence ID" value="XM_040877820.1"/>
</dbReference>
<evidence type="ECO:0000256" key="1">
    <source>
        <dbReference type="SAM" id="MobiDB-lite"/>
    </source>
</evidence>
<comment type="caution">
    <text evidence="3">The sequence shown here is derived from an EMBL/GenBank/DDBJ whole genome shotgun (WGS) entry which is preliminary data.</text>
</comment>
<sequence length="196" mass="22073">MAWFLDQPSWGQGVIYGSPLADASGSVSPFFPDIEPNLATDYEAYLNPSINDAHHLGYGHQYHTTPASIPSQWAAIASPSIPNLTNRVTNNLHSAVNQPPIVPASRHPEPKPRTRKKDLSLVIDSYTHPRPAPTFECKWEGCNYPGTFKREHELIRHLRTIHITPLAHHCPVEGCDKVCNRDDNLLQHMRNRHGLR</sequence>
<evidence type="ECO:0000313" key="4">
    <source>
        <dbReference type="Proteomes" id="UP000249363"/>
    </source>
</evidence>
<accession>A0A364L0S8</accession>
<proteinExistence type="predicted"/>
<dbReference type="InterPro" id="IPR013087">
    <property type="entry name" value="Znf_C2H2_type"/>
</dbReference>
<name>A0A364L0S8_TALAM</name>
<reference evidence="3 4" key="1">
    <citation type="journal article" date="2017" name="Biotechnol. Biofuels">
        <title>Differential beta-glucosidase expression as a function of carbon source availability in Talaromyces amestolkiae: a genomic and proteomic approach.</title>
        <authorList>
            <person name="de Eugenio L.I."/>
            <person name="Mendez-Liter J.A."/>
            <person name="Nieto-Dominguez M."/>
            <person name="Alonso L."/>
            <person name="Gil-Munoz J."/>
            <person name="Barriuso J."/>
            <person name="Prieto A."/>
            <person name="Martinez M.J."/>
        </authorList>
    </citation>
    <scope>NUCLEOTIDE SEQUENCE [LARGE SCALE GENOMIC DNA]</scope>
    <source>
        <strain evidence="3 4">CIB</strain>
    </source>
</reference>
<dbReference type="SUPFAM" id="SSF57667">
    <property type="entry name" value="beta-beta-alpha zinc fingers"/>
    <property type="match status" value="1"/>
</dbReference>
<organism evidence="3 4">
    <name type="scientific">Talaromyces amestolkiae</name>
    <dbReference type="NCBI Taxonomy" id="1196081"/>
    <lineage>
        <taxon>Eukaryota</taxon>
        <taxon>Fungi</taxon>
        <taxon>Dikarya</taxon>
        <taxon>Ascomycota</taxon>
        <taxon>Pezizomycotina</taxon>
        <taxon>Eurotiomycetes</taxon>
        <taxon>Eurotiomycetidae</taxon>
        <taxon>Eurotiales</taxon>
        <taxon>Trichocomaceae</taxon>
        <taxon>Talaromyces</taxon>
        <taxon>Talaromyces sect. Talaromyces</taxon>
    </lineage>
</organism>
<evidence type="ECO:0000259" key="2">
    <source>
        <dbReference type="PROSITE" id="PS00028"/>
    </source>
</evidence>
<dbReference type="Gene3D" id="3.30.160.60">
    <property type="entry name" value="Classic Zinc Finger"/>
    <property type="match status" value="2"/>
</dbReference>
<dbReference type="OrthoDB" id="654211at2759"/>
<keyword evidence="4" id="KW-1185">Reference proteome</keyword>
<dbReference type="GeneID" id="63794569"/>
<dbReference type="Proteomes" id="UP000249363">
    <property type="component" value="Unassembled WGS sequence"/>
</dbReference>
<dbReference type="STRING" id="1196081.A0A364L0S8"/>
<protein>
    <recommendedName>
        <fullName evidence="2">C2H2-type domain-containing protein</fullName>
    </recommendedName>
</protein>
<dbReference type="PROSITE" id="PS00028">
    <property type="entry name" value="ZINC_FINGER_C2H2_1"/>
    <property type="match status" value="1"/>
</dbReference>
<dbReference type="EMBL" id="MIKG01000009">
    <property type="protein sequence ID" value="RAO69341.1"/>
    <property type="molecule type" value="Genomic_DNA"/>
</dbReference>
<dbReference type="SMART" id="SM00355">
    <property type="entry name" value="ZnF_C2H2"/>
    <property type="match status" value="2"/>
</dbReference>
<gene>
    <name evidence="3" type="ORF">BHQ10_005353</name>
</gene>
<evidence type="ECO:0000313" key="3">
    <source>
        <dbReference type="EMBL" id="RAO69341.1"/>
    </source>
</evidence>